<proteinExistence type="predicted"/>
<accession>A0A8J7D1G3</accession>
<dbReference type="Proteomes" id="UP000622533">
    <property type="component" value="Unassembled WGS sequence"/>
</dbReference>
<dbReference type="RefSeq" id="WP_193918634.1">
    <property type="nucleotide sequence ID" value="NZ_JADEXS020000001.1"/>
</dbReference>
<gene>
    <name evidence="2" type="ORF">IQ276_18465</name>
</gene>
<keyword evidence="3" id="KW-1185">Reference proteome</keyword>
<organism evidence="2 3">
    <name type="scientific">Desmonostoc muscorum LEGE 12446</name>
    <dbReference type="NCBI Taxonomy" id="1828758"/>
    <lineage>
        <taxon>Bacteria</taxon>
        <taxon>Bacillati</taxon>
        <taxon>Cyanobacteriota</taxon>
        <taxon>Cyanophyceae</taxon>
        <taxon>Nostocales</taxon>
        <taxon>Nostocaceae</taxon>
        <taxon>Desmonostoc</taxon>
    </lineage>
</organism>
<feature type="region of interest" description="Disordered" evidence="1">
    <location>
        <begin position="30"/>
        <end position="77"/>
    </location>
</feature>
<reference evidence="2" key="1">
    <citation type="submission" date="2020-10" db="EMBL/GenBank/DDBJ databases">
        <authorList>
            <person name="Castelo-Branco R."/>
            <person name="Eusebio N."/>
            <person name="Adriana R."/>
            <person name="Vieira A."/>
            <person name="Brugerolle De Fraissinette N."/>
            <person name="Rezende De Castro R."/>
            <person name="Schneider M.P."/>
            <person name="Vasconcelos V."/>
            <person name="Leao P.N."/>
        </authorList>
    </citation>
    <scope>NUCLEOTIDE SEQUENCE</scope>
    <source>
        <strain evidence="2">LEGE 12446</strain>
    </source>
</reference>
<dbReference type="EMBL" id="JADEXS010000254">
    <property type="protein sequence ID" value="MBE9024332.1"/>
    <property type="molecule type" value="Genomic_DNA"/>
</dbReference>
<feature type="compositionally biased region" description="Low complexity" evidence="1">
    <location>
        <begin position="64"/>
        <end position="77"/>
    </location>
</feature>
<dbReference type="AlphaFoldDB" id="A0A8J7D1G3"/>
<evidence type="ECO:0000313" key="2">
    <source>
        <dbReference type="EMBL" id="MBE9024332.1"/>
    </source>
</evidence>
<comment type="caution">
    <text evidence="2">The sequence shown here is derived from an EMBL/GenBank/DDBJ whole genome shotgun (WGS) entry which is preliminary data.</text>
</comment>
<name>A0A8J7D1G3_DESMC</name>
<protein>
    <submittedName>
        <fullName evidence="2">Uncharacterized protein</fullName>
    </submittedName>
</protein>
<sequence>MNESIELNLTNAEQSFVEEDIAEANDSQTIDPVLNKPKNSLPQKGEPVLIAGGGTNPPPPPDPEFSSEIEISSGIIV</sequence>
<evidence type="ECO:0000256" key="1">
    <source>
        <dbReference type="SAM" id="MobiDB-lite"/>
    </source>
</evidence>
<evidence type="ECO:0000313" key="3">
    <source>
        <dbReference type="Proteomes" id="UP000622533"/>
    </source>
</evidence>